<evidence type="ECO:0000313" key="1">
    <source>
        <dbReference type="EMBL" id="VDM27360.1"/>
    </source>
</evidence>
<evidence type="ECO:0000313" key="2">
    <source>
        <dbReference type="Proteomes" id="UP000274429"/>
    </source>
</evidence>
<reference evidence="3" key="1">
    <citation type="submission" date="2017-02" db="UniProtKB">
        <authorList>
            <consortium name="WormBaseParasite"/>
        </authorList>
    </citation>
    <scope>IDENTIFICATION</scope>
</reference>
<reference evidence="1 2" key="2">
    <citation type="submission" date="2018-11" db="EMBL/GenBank/DDBJ databases">
        <authorList>
            <consortium name="Pathogen Informatics"/>
        </authorList>
    </citation>
    <scope>NUCLEOTIDE SEQUENCE [LARGE SCALE GENOMIC DNA]</scope>
</reference>
<dbReference type="OrthoDB" id="10065698at2759"/>
<protein>
    <submittedName>
        <fullName evidence="3">CAS_CSE1 domain-containing protein</fullName>
    </submittedName>
</protein>
<name>A0A0R3WY15_HYDTA</name>
<sequence length="96" mass="10631">MQTEASEEGEDKLINSVLKISKTRLLKDIGQLTEAYLAMQALNPAAVMNYLSFVTGTLFELVSHPDPDVRMAADEGINQIVKAIYSLLMPFPDPFD</sequence>
<gene>
    <name evidence="1" type="ORF">TTAC_LOCUS5639</name>
</gene>
<organism evidence="3">
    <name type="scientific">Hydatigena taeniaeformis</name>
    <name type="common">Feline tapeworm</name>
    <name type="synonym">Taenia taeniaeformis</name>
    <dbReference type="NCBI Taxonomy" id="6205"/>
    <lineage>
        <taxon>Eukaryota</taxon>
        <taxon>Metazoa</taxon>
        <taxon>Spiralia</taxon>
        <taxon>Lophotrochozoa</taxon>
        <taxon>Platyhelminthes</taxon>
        <taxon>Cestoda</taxon>
        <taxon>Eucestoda</taxon>
        <taxon>Cyclophyllidea</taxon>
        <taxon>Taeniidae</taxon>
        <taxon>Hydatigera</taxon>
    </lineage>
</organism>
<dbReference type="EMBL" id="UYWX01008341">
    <property type="protein sequence ID" value="VDM27360.1"/>
    <property type="molecule type" value="Genomic_DNA"/>
</dbReference>
<accession>A0A0R3WY15</accession>
<proteinExistence type="predicted"/>
<dbReference type="AlphaFoldDB" id="A0A0R3WY15"/>
<dbReference type="Proteomes" id="UP000274429">
    <property type="component" value="Unassembled WGS sequence"/>
</dbReference>
<keyword evidence="2" id="KW-1185">Reference proteome</keyword>
<dbReference type="STRING" id="6205.A0A0R3WY15"/>
<evidence type="ECO:0000313" key="3">
    <source>
        <dbReference type="WBParaSite" id="TTAC_0000565501-mRNA-1"/>
    </source>
</evidence>
<dbReference type="WBParaSite" id="TTAC_0000565501-mRNA-1">
    <property type="protein sequence ID" value="TTAC_0000565501-mRNA-1"/>
    <property type="gene ID" value="TTAC_0000565501"/>
</dbReference>